<dbReference type="InParanoid" id="A0A1X2HWG9"/>
<dbReference type="OMA" id="LDLMGHN"/>
<dbReference type="PANTHER" id="PTHR10924">
    <property type="entry name" value="MAJOR FACILITATOR SUPERFAMILY PROTEIN-RELATED"/>
    <property type="match status" value="1"/>
</dbReference>
<evidence type="ECO:0000256" key="1">
    <source>
        <dbReference type="ARBA" id="ARBA00004141"/>
    </source>
</evidence>
<feature type="transmembrane region" description="Helical" evidence="5">
    <location>
        <begin position="34"/>
        <end position="61"/>
    </location>
</feature>
<dbReference type="SUPFAM" id="SSF103473">
    <property type="entry name" value="MFS general substrate transporter"/>
    <property type="match status" value="1"/>
</dbReference>
<name>A0A1X2HWG9_SYNRA</name>
<evidence type="ECO:0000313" key="6">
    <source>
        <dbReference type="EMBL" id="ORZ03851.1"/>
    </source>
</evidence>
<evidence type="ECO:0000256" key="2">
    <source>
        <dbReference type="ARBA" id="ARBA00022692"/>
    </source>
</evidence>
<dbReference type="PANTHER" id="PTHR10924:SF4">
    <property type="entry name" value="GH15861P"/>
    <property type="match status" value="1"/>
</dbReference>
<protein>
    <submittedName>
        <fullName evidence="6">Major facilitator superfamily domain-containing protein</fullName>
    </submittedName>
</protein>
<feature type="transmembrane region" description="Helical" evidence="5">
    <location>
        <begin position="110"/>
        <end position="128"/>
    </location>
</feature>
<feature type="transmembrane region" description="Helical" evidence="5">
    <location>
        <begin position="299"/>
        <end position="321"/>
    </location>
</feature>
<dbReference type="GO" id="GO:0016020">
    <property type="term" value="C:membrane"/>
    <property type="evidence" value="ECO:0007669"/>
    <property type="project" value="UniProtKB-SubCell"/>
</dbReference>
<comment type="caution">
    <text evidence="6">The sequence shown here is derived from an EMBL/GenBank/DDBJ whole genome shotgun (WGS) entry which is preliminary data.</text>
</comment>
<organism evidence="6 7">
    <name type="scientific">Syncephalastrum racemosum</name>
    <name type="common">Filamentous fungus</name>
    <dbReference type="NCBI Taxonomy" id="13706"/>
    <lineage>
        <taxon>Eukaryota</taxon>
        <taxon>Fungi</taxon>
        <taxon>Fungi incertae sedis</taxon>
        <taxon>Mucoromycota</taxon>
        <taxon>Mucoromycotina</taxon>
        <taxon>Mucoromycetes</taxon>
        <taxon>Mucorales</taxon>
        <taxon>Syncephalastraceae</taxon>
        <taxon>Syncephalastrum</taxon>
    </lineage>
</organism>
<dbReference type="GO" id="GO:0097037">
    <property type="term" value="P:heme export"/>
    <property type="evidence" value="ECO:0007669"/>
    <property type="project" value="TreeGrafter"/>
</dbReference>
<sequence>MTNNPPRPLISKKSSGLLETAPLLTQTQSPWRRWCVLLGFSLFSFSSALMWVAFAPCLYIFSHYYFGPDTTTTRTNAINCLSNIYMLLYPILVQSTFPFFEDKGRAPGTGLKQGVLIGAVLNVVGAAIRWQGAFPSITGFAVLFLGQIMAAIAQVFMLAVPPRLAGAWFPANEINLATSIAVSANNLGIAAGCVWTPLVVHTETMATDIPKLLFQQFLLAVAALVLLVLSLQRPAPNPTWSEEDIGNSREQSKQLWKEFSFLYMLVAYGILYGGQCAVVTLLAQILLPPFQGQITENYIGWLGFFTLFVGFPSSVAVGSYLDRAPRYRTMCIVLFVITASSLIGLYLATEFRSLTAVTVSCLTFGLSSSAIGPALFQYASELYYPISELIPTGYLFTVGNIGGALLVAIMGWTENMETDFSMRIPVLCMALINCACIYTIVKVDGPLKRSVALDSATS</sequence>
<accession>A0A1X2HWG9</accession>
<dbReference type="GO" id="GO:0020037">
    <property type="term" value="F:heme binding"/>
    <property type="evidence" value="ECO:0007669"/>
    <property type="project" value="TreeGrafter"/>
</dbReference>
<proteinExistence type="predicted"/>
<evidence type="ECO:0000256" key="3">
    <source>
        <dbReference type="ARBA" id="ARBA00022989"/>
    </source>
</evidence>
<feature type="transmembrane region" description="Helical" evidence="5">
    <location>
        <begin position="212"/>
        <end position="231"/>
    </location>
</feature>
<keyword evidence="7" id="KW-1185">Reference proteome</keyword>
<feature type="transmembrane region" description="Helical" evidence="5">
    <location>
        <begin position="391"/>
        <end position="412"/>
    </location>
</feature>
<keyword evidence="3 5" id="KW-1133">Transmembrane helix</keyword>
<feature type="transmembrane region" description="Helical" evidence="5">
    <location>
        <begin position="180"/>
        <end position="200"/>
    </location>
</feature>
<feature type="transmembrane region" description="Helical" evidence="5">
    <location>
        <begin position="327"/>
        <end position="347"/>
    </location>
</feature>
<keyword evidence="2 5" id="KW-0812">Transmembrane</keyword>
<keyword evidence="4 5" id="KW-0472">Membrane</keyword>
<reference evidence="6 7" key="1">
    <citation type="submission" date="2016-07" db="EMBL/GenBank/DDBJ databases">
        <title>Pervasive Adenine N6-methylation of Active Genes in Fungi.</title>
        <authorList>
            <consortium name="DOE Joint Genome Institute"/>
            <person name="Mondo S.J."/>
            <person name="Dannebaum R.O."/>
            <person name="Kuo R.C."/>
            <person name="Labutti K."/>
            <person name="Haridas S."/>
            <person name="Kuo A."/>
            <person name="Salamov A."/>
            <person name="Ahrendt S.R."/>
            <person name="Lipzen A."/>
            <person name="Sullivan W."/>
            <person name="Andreopoulos W.B."/>
            <person name="Clum A."/>
            <person name="Lindquist E."/>
            <person name="Daum C."/>
            <person name="Ramamoorthy G.K."/>
            <person name="Gryganskyi A."/>
            <person name="Culley D."/>
            <person name="Magnuson J.K."/>
            <person name="James T.Y."/>
            <person name="O'Malley M.A."/>
            <person name="Stajich J.E."/>
            <person name="Spatafora J.W."/>
            <person name="Visel A."/>
            <person name="Grigoriev I.V."/>
        </authorList>
    </citation>
    <scope>NUCLEOTIDE SEQUENCE [LARGE SCALE GENOMIC DNA]</scope>
    <source>
        <strain evidence="6 7">NRRL 2496</strain>
    </source>
</reference>
<dbReference type="OrthoDB" id="422206at2759"/>
<dbReference type="InterPro" id="IPR036259">
    <property type="entry name" value="MFS_trans_sf"/>
</dbReference>
<dbReference type="Proteomes" id="UP000242180">
    <property type="component" value="Unassembled WGS sequence"/>
</dbReference>
<feature type="transmembrane region" description="Helical" evidence="5">
    <location>
        <begin position="354"/>
        <end position="379"/>
    </location>
</feature>
<dbReference type="Pfam" id="PF07690">
    <property type="entry name" value="MFS_1"/>
    <property type="match status" value="1"/>
</dbReference>
<dbReference type="GO" id="GO:0015232">
    <property type="term" value="F:heme transmembrane transporter activity"/>
    <property type="evidence" value="ECO:0007669"/>
    <property type="project" value="TreeGrafter"/>
</dbReference>
<dbReference type="AlphaFoldDB" id="A0A1X2HWG9"/>
<evidence type="ECO:0000256" key="5">
    <source>
        <dbReference type="SAM" id="Phobius"/>
    </source>
</evidence>
<feature type="transmembrane region" description="Helical" evidence="5">
    <location>
        <begin position="424"/>
        <end position="441"/>
    </location>
</feature>
<dbReference type="InterPro" id="IPR049680">
    <property type="entry name" value="FLVCR1-2_SLC49-like"/>
</dbReference>
<feature type="transmembrane region" description="Helical" evidence="5">
    <location>
        <begin position="261"/>
        <end position="287"/>
    </location>
</feature>
<dbReference type="EMBL" id="MCGN01000001">
    <property type="protein sequence ID" value="ORZ03851.1"/>
    <property type="molecule type" value="Genomic_DNA"/>
</dbReference>
<evidence type="ECO:0000313" key="7">
    <source>
        <dbReference type="Proteomes" id="UP000242180"/>
    </source>
</evidence>
<feature type="transmembrane region" description="Helical" evidence="5">
    <location>
        <begin position="140"/>
        <end position="160"/>
    </location>
</feature>
<gene>
    <name evidence="6" type="ORF">BCR43DRAFT_484089</name>
</gene>
<comment type="subcellular location">
    <subcellularLocation>
        <location evidence="1">Membrane</location>
        <topology evidence="1">Multi-pass membrane protein</topology>
    </subcellularLocation>
</comment>
<dbReference type="InterPro" id="IPR011701">
    <property type="entry name" value="MFS"/>
</dbReference>
<evidence type="ECO:0000256" key="4">
    <source>
        <dbReference type="ARBA" id="ARBA00023136"/>
    </source>
</evidence>
<dbReference type="Gene3D" id="1.20.1250.20">
    <property type="entry name" value="MFS general substrate transporter like domains"/>
    <property type="match status" value="1"/>
</dbReference>